<protein>
    <submittedName>
        <fullName evidence="2">Uncharacterized protein</fullName>
    </submittedName>
</protein>
<comment type="caution">
    <text evidence="2">The sequence shown here is derived from an EMBL/GenBank/DDBJ whole genome shotgun (WGS) entry which is preliminary data.</text>
</comment>
<organism evidence="2 3">
    <name type="scientific">Chaetomium strumarium</name>
    <dbReference type="NCBI Taxonomy" id="1170767"/>
    <lineage>
        <taxon>Eukaryota</taxon>
        <taxon>Fungi</taxon>
        <taxon>Dikarya</taxon>
        <taxon>Ascomycota</taxon>
        <taxon>Pezizomycotina</taxon>
        <taxon>Sordariomycetes</taxon>
        <taxon>Sordariomycetidae</taxon>
        <taxon>Sordariales</taxon>
        <taxon>Chaetomiaceae</taxon>
        <taxon>Chaetomium</taxon>
    </lineage>
</organism>
<feature type="region of interest" description="Disordered" evidence="1">
    <location>
        <begin position="1"/>
        <end position="27"/>
    </location>
</feature>
<evidence type="ECO:0000256" key="1">
    <source>
        <dbReference type="SAM" id="MobiDB-lite"/>
    </source>
</evidence>
<dbReference type="RefSeq" id="XP_062724819.1">
    <property type="nucleotide sequence ID" value="XM_062868883.1"/>
</dbReference>
<feature type="region of interest" description="Disordered" evidence="1">
    <location>
        <begin position="62"/>
        <end position="102"/>
    </location>
</feature>
<proteinExistence type="predicted"/>
<dbReference type="EMBL" id="JAUDZG010000002">
    <property type="protein sequence ID" value="KAK3309039.1"/>
    <property type="molecule type" value="Genomic_DNA"/>
</dbReference>
<evidence type="ECO:0000313" key="3">
    <source>
        <dbReference type="Proteomes" id="UP001273166"/>
    </source>
</evidence>
<feature type="compositionally biased region" description="Basic and acidic residues" evidence="1">
    <location>
        <begin position="88"/>
        <end position="99"/>
    </location>
</feature>
<dbReference type="Proteomes" id="UP001273166">
    <property type="component" value="Unassembled WGS sequence"/>
</dbReference>
<name>A0AAJ0GZK7_9PEZI</name>
<dbReference type="AlphaFoldDB" id="A0AAJ0GZK7"/>
<evidence type="ECO:0000313" key="2">
    <source>
        <dbReference type="EMBL" id="KAK3309039.1"/>
    </source>
</evidence>
<dbReference type="GeneID" id="87887712"/>
<keyword evidence="3" id="KW-1185">Reference proteome</keyword>
<sequence length="166" mass="18276">METNQSVKPEDKPLSSGSSIKARPPVPRRYSSAVFPYLARLGKTGLPGSQFDEDPYLEALKQFSAGHSPSLDDLPLQRPPPRNPHRVTPSDKTKQKDPQADLSRVLAGVYGELPRTIGRRYHRLANGNVCVEFVDVSAHEQHYGHGSASKVRPAVGVPPFFNTHSQ</sequence>
<reference evidence="2" key="1">
    <citation type="journal article" date="2023" name="Mol. Phylogenet. Evol.">
        <title>Genome-scale phylogeny and comparative genomics of the fungal order Sordariales.</title>
        <authorList>
            <person name="Hensen N."/>
            <person name="Bonometti L."/>
            <person name="Westerberg I."/>
            <person name="Brannstrom I.O."/>
            <person name="Guillou S."/>
            <person name="Cros-Aarteil S."/>
            <person name="Calhoun S."/>
            <person name="Haridas S."/>
            <person name="Kuo A."/>
            <person name="Mondo S."/>
            <person name="Pangilinan J."/>
            <person name="Riley R."/>
            <person name="LaButti K."/>
            <person name="Andreopoulos B."/>
            <person name="Lipzen A."/>
            <person name="Chen C."/>
            <person name="Yan M."/>
            <person name="Daum C."/>
            <person name="Ng V."/>
            <person name="Clum A."/>
            <person name="Steindorff A."/>
            <person name="Ohm R.A."/>
            <person name="Martin F."/>
            <person name="Silar P."/>
            <person name="Natvig D.O."/>
            <person name="Lalanne C."/>
            <person name="Gautier V."/>
            <person name="Ament-Velasquez S.L."/>
            <person name="Kruys A."/>
            <person name="Hutchinson M.I."/>
            <person name="Powell A.J."/>
            <person name="Barry K."/>
            <person name="Miller A.N."/>
            <person name="Grigoriev I.V."/>
            <person name="Debuchy R."/>
            <person name="Gladieux P."/>
            <person name="Hiltunen Thoren M."/>
            <person name="Johannesson H."/>
        </authorList>
    </citation>
    <scope>NUCLEOTIDE SEQUENCE</scope>
    <source>
        <strain evidence="2">CBS 333.67</strain>
    </source>
</reference>
<gene>
    <name evidence="2" type="ORF">B0T15DRAFT_526008</name>
</gene>
<accession>A0AAJ0GZK7</accession>
<reference evidence="2" key="2">
    <citation type="submission" date="2023-06" db="EMBL/GenBank/DDBJ databases">
        <authorList>
            <consortium name="Lawrence Berkeley National Laboratory"/>
            <person name="Mondo S.J."/>
            <person name="Hensen N."/>
            <person name="Bonometti L."/>
            <person name="Westerberg I."/>
            <person name="Brannstrom I.O."/>
            <person name="Guillou S."/>
            <person name="Cros-Aarteil S."/>
            <person name="Calhoun S."/>
            <person name="Haridas S."/>
            <person name="Kuo A."/>
            <person name="Pangilinan J."/>
            <person name="Riley R."/>
            <person name="Labutti K."/>
            <person name="Andreopoulos B."/>
            <person name="Lipzen A."/>
            <person name="Chen C."/>
            <person name="Yanf M."/>
            <person name="Daum C."/>
            <person name="Ng V."/>
            <person name="Clum A."/>
            <person name="Steindorff A."/>
            <person name="Ohm R."/>
            <person name="Martin F."/>
            <person name="Silar P."/>
            <person name="Natvig D."/>
            <person name="Lalanne C."/>
            <person name="Gautier V."/>
            <person name="Ament-Velasquez S.L."/>
            <person name="Kruys A."/>
            <person name="Hutchinson M.I."/>
            <person name="Powell A.J."/>
            <person name="Barry K."/>
            <person name="Miller A.N."/>
            <person name="Grigoriev I.V."/>
            <person name="Debuchy R."/>
            <person name="Gladieux P."/>
            <person name="Thoren M.H."/>
            <person name="Johannesson H."/>
        </authorList>
    </citation>
    <scope>NUCLEOTIDE SEQUENCE</scope>
    <source>
        <strain evidence="2">CBS 333.67</strain>
    </source>
</reference>